<dbReference type="Proteomes" id="UP000266340">
    <property type="component" value="Unassembled WGS sequence"/>
</dbReference>
<sequence>MSAISRLFGIRIASPVLSGLIWSFIWLGIGALFLSFLLASTSVKEDGIPSLAIGIHGFASLCGGFVSARRAGRRGWYFGFVNGLLYTLLILLTSFLATDIDWTLRVLVVLGLTSLTGAFGGMLGVNSGGSSRVR</sequence>
<dbReference type="InterPro" id="IPR023804">
    <property type="entry name" value="DUF3792_TM"/>
</dbReference>
<comment type="caution">
    <text evidence="2">The sequence shown here is derived from an EMBL/GenBank/DDBJ whole genome shotgun (WGS) entry which is preliminary data.</text>
</comment>
<protein>
    <submittedName>
        <fullName evidence="2">TIGR04086 family membrane protein</fullName>
    </submittedName>
</protein>
<proteinExistence type="predicted"/>
<feature type="transmembrane region" description="Helical" evidence="1">
    <location>
        <begin position="75"/>
        <end position="96"/>
    </location>
</feature>
<accession>A0A398CDM6</accession>
<keyword evidence="1" id="KW-1133">Transmembrane helix</keyword>
<gene>
    <name evidence="2" type="ORF">D3H35_27715</name>
</gene>
<keyword evidence="3" id="KW-1185">Reference proteome</keyword>
<dbReference type="EMBL" id="QXJM01000052">
    <property type="protein sequence ID" value="RIE00535.1"/>
    <property type="molecule type" value="Genomic_DNA"/>
</dbReference>
<evidence type="ECO:0000313" key="3">
    <source>
        <dbReference type="Proteomes" id="UP000266340"/>
    </source>
</evidence>
<organism evidence="2 3">
    <name type="scientific">Cohnella faecalis</name>
    <dbReference type="NCBI Taxonomy" id="2315694"/>
    <lineage>
        <taxon>Bacteria</taxon>
        <taxon>Bacillati</taxon>
        <taxon>Bacillota</taxon>
        <taxon>Bacilli</taxon>
        <taxon>Bacillales</taxon>
        <taxon>Paenibacillaceae</taxon>
        <taxon>Cohnella</taxon>
    </lineage>
</organism>
<dbReference type="RefSeq" id="WP_119152355.1">
    <property type="nucleotide sequence ID" value="NZ_JBHSOV010000006.1"/>
</dbReference>
<keyword evidence="1" id="KW-0812">Transmembrane</keyword>
<name>A0A398CDM6_9BACL</name>
<evidence type="ECO:0000256" key="1">
    <source>
        <dbReference type="SAM" id="Phobius"/>
    </source>
</evidence>
<feature type="transmembrane region" description="Helical" evidence="1">
    <location>
        <begin position="12"/>
        <end position="36"/>
    </location>
</feature>
<evidence type="ECO:0000313" key="2">
    <source>
        <dbReference type="EMBL" id="RIE00535.1"/>
    </source>
</evidence>
<feature type="transmembrane region" description="Helical" evidence="1">
    <location>
        <begin position="48"/>
        <end position="68"/>
    </location>
</feature>
<keyword evidence="1" id="KW-0472">Membrane</keyword>
<dbReference type="AlphaFoldDB" id="A0A398CDM6"/>
<dbReference type="NCBIfam" id="TIGR04086">
    <property type="entry name" value="TIGR04086_membr"/>
    <property type="match status" value="1"/>
</dbReference>
<dbReference type="OrthoDB" id="2381657at2"/>
<reference evidence="2 3" key="1">
    <citation type="submission" date="2018-09" db="EMBL/GenBank/DDBJ databases">
        <title>Cohnella cavernae sp. nov., isolated from a karst cave.</title>
        <authorList>
            <person name="Zhu H."/>
        </authorList>
    </citation>
    <scope>NUCLEOTIDE SEQUENCE [LARGE SCALE GENOMIC DNA]</scope>
    <source>
        <strain evidence="2 3">K2E09-144</strain>
    </source>
</reference>
<feature type="transmembrane region" description="Helical" evidence="1">
    <location>
        <begin position="102"/>
        <end position="125"/>
    </location>
</feature>
<dbReference type="Pfam" id="PF12670">
    <property type="entry name" value="DUF3792"/>
    <property type="match status" value="1"/>
</dbReference>